<dbReference type="EMBL" id="JYDP01002161">
    <property type="protein sequence ID" value="KRY97280.1"/>
    <property type="molecule type" value="Genomic_DNA"/>
</dbReference>
<sequence length="37" mass="4179">MTLSIRRQDMESLTHPTPPPTTGFIPVIPTISDYCVY</sequence>
<feature type="region of interest" description="Disordered" evidence="1">
    <location>
        <begin position="1"/>
        <end position="22"/>
    </location>
</feature>
<proteinExistence type="predicted"/>
<evidence type="ECO:0000313" key="2">
    <source>
        <dbReference type="EMBL" id="KRY97280.1"/>
    </source>
</evidence>
<keyword evidence="3" id="KW-1185">Reference proteome</keyword>
<protein>
    <submittedName>
        <fullName evidence="2">Uncharacterized protein</fullName>
    </submittedName>
</protein>
<gene>
    <name evidence="2" type="ORF">T11_12276</name>
</gene>
<reference evidence="2 3" key="1">
    <citation type="submission" date="2015-01" db="EMBL/GenBank/DDBJ databases">
        <title>Evolution of Trichinella species and genotypes.</title>
        <authorList>
            <person name="Korhonen P.K."/>
            <person name="Edoardo P."/>
            <person name="Giuseppe L.R."/>
            <person name="Gasser R.B."/>
        </authorList>
    </citation>
    <scope>NUCLEOTIDE SEQUENCE [LARGE SCALE GENOMIC DNA]</scope>
    <source>
        <strain evidence="2">ISS1029</strain>
    </source>
</reference>
<accession>A0A0V1GGL1</accession>
<evidence type="ECO:0000256" key="1">
    <source>
        <dbReference type="SAM" id="MobiDB-lite"/>
    </source>
</evidence>
<dbReference type="AlphaFoldDB" id="A0A0V1GGL1"/>
<comment type="caution">
    <text evidence="2">The sequence shown here is derived from an EMBL/GenBank/DDBJ whole genome shotgun (WGS) entry which is preliminary data.</text>
</comment>
<feature type="compositionally biased region" description="Basic and acidic residues" evidence="1">
    <location>
        <begin position="1"/>
        <end position="12"/>
    </location>
</feature>
<dbReference type="Proteomes" id="UP000055024">
    <property type="component" value="Unassembled WGS sequence"/>
</dbReference>
<organism evidence="2 3">
    <name type="scientific">Trichinella zimbabwensis</name>
    <dbReference type="NCBI Taxonomy" id="268475"/>
    <lineage>
        <taxon>Eukaryota</taxon>
        <taxon>Metazoa</taxon>
        <taxon>Ecdysozoa</taxon>
        <taxon>Nematoda</taxon>
        <taxon>Enoplea</taxon>
        <taxon>Dorylaimia</taxon>
        <taxon>Trichinellida</taxon>
        <taxon>Trichinellidae</taxon>
        <taxon>Trichinella</taxon>
    </lineage>
</organism>
<evidence type="ECO:0000313" key="3">
    <source>
        <dbReference type="Proteomes" id="UP000055024"/>
    </source>
</evidence>
<name>A0A0V1GGL1_9BILA</name>